<evidence type="ECO:0000313" key="1">
    <source>
        <dbReference type="EMBL" id="CAD7767802.1"/>
    </source>
</evidence>
<dbReference type="EMBL" id="LR991625">
    <property type="protein sequence ID" value="CAD7767802.1"/>
    <property type="molecule type" value="Genomic_DNA"/>
</dbReference>
<keyword evidence="2" id="KW-1185">Reference proteome</keyword>
<name>A0A8D6XVL6_9CAUD</name>
<organism evidence="1 2">
    <name type="scientific">Enterococcus phage dArtagnan</name>
    <dbReference type="NCBI Taxonomy" id="2795667"/>
    <lineage>
        <taxon>Viruses</taxon>
        <taxon>Duplodnaviria</taxon>
        <taxon>Heunggongvirae</taxon>
        <taxon>Uroviricota</taxon>
        <taxon>Caudoviricetes</taxon>
        <taxon>Aramisvirus</taxon>
        <taxon>Aramisvirus dArtagnan</taxon>
    </lineage>
</organism>
<sequence length="106" mass="12619">MLQFKEGQTYVCKRDDLSTWKLGKWTLGKEYKIQSFSNGALYLIDDDEYHWYLPNYNLLNQVFKLKENTVDLNTLTTAQLQEYVKLLTNKEHAESSLNKFIERMSK</sequence>
<dbReference type="Proteomes" id="UP000683107">
    <property type="component" value="Chromosome"/>
</dbReference>
<proteinExistence type="predicted"/>
<accession>A0A8D6XVL6</accession>
<evidence type="ECO:0000313" key="2">
    <source>
        <dbReference type="Proteomes" id="UP000683107"/>
    </source>
</evidence>
<gene>
    <name evidence="1" type="ORF">DAR_58</name>
</gene>
<protein>
    <submittedName>
        <fullName evidence="1">Uncharacterized protein</fullName>
    </submittedName>
</protein>
<reference evidence="1" key="1">
    <citation type="submission" date="2023-02" db="EMBL/GenBank/DDBJ databases">
        <authorList>
            <person name="Petit M.-A."/>
            <person name="Lossouarn J."/>
        </authorList>
    </citation>
    <scope>NUCLEOTIDE SEQUENCE</scope>
</reference>